<protein>
    <submittedName>
        <fullName evidence="8">Putative disease resistance RPP13-like protein 1</fullName>
    </submittedName>
</protein>
<dbReference type="GO" id="GO:0006952">
    <property type="term" value="P:defense response"/>
    <property type="evidence" value="ECO:0007669"/>
    <property type="project" value="UniProtKB-KW"/>
</dbReference>
<dbReference type="InterPro" id="IPR042197">
    <property type="entry name" value="Apaf_helical"/>
</dbReference>
<dbReference type="OrthoDB" id="37484at2759"/>
<dbReference type="InterPro" id="IPR002182">
    <property type="entry name" value="NB-ARC"/>
</dbReference>
<dbReference type="EMBL" id="RXIC02000023">
    <property type="protein sequence ID" value="KAB1211947.1"/>
    <property type="molecule type" value="Genomic_DNA"/>
</dbReference>
<evidence type="ECO:0000313" key="9">
    <source>
        <dbReference type="Proteomes" id="UP000516437"/>
    </source>
</evidence>
<dbReference type="GO" id="GO:0005524">
    <property type="term" value="F:ATP binding"/>
    <property type="evidence" value="ECO:0007669"/>
    <property type="project" value="UniProtKB-KW"/>
</dbReference>
<dbReference type="Pfam" id="PF23559">
    <property type="entry name" value="WHD_DRP"/>
    <property type="match status" value="1"/>
</dbReference>
<dbReference type="Gene3D" id="3.40.50.300">
    <property type="entry name" value="P-loop containing nucleotide triphosphate hydrolases"/>
    <property type="match status" value="1"/>
</dbReference>
<dbReference type="Gene3D" id="1.20.5.4130">
    <property type="match status" value="1"/>
</dbReference>
<evidence type="ECO:0000259" key="5">
    <source>
        <dbReference type="Pfam" id="PF00931"/>
    </source>
</evidence>
<comment type="caution">
    <text evidence="8">The sequence shown here is derived from an EMBL/GenBank/DDBJ whole genome shotgun (WGS) entry which is preliminary data.</text>
</comment>
<feature type="domain" description="Disease resistance N-terminal" evidence="6">
    <location>
        <begin position="9"/>
        <end position="101"/>
    </location>
</feature>
<gene>
    <name evidence="8" type="ORF">CJ030_MR5G023745</name>
</gene>
<dbReference type="Gene3D" id="1.10.10.10">
    <property type="entry name" value="Winged helix-like DNA-binding domain superfamily/Winged helix DNA-binding domain"/>
    <property type="match status" value="1"/>
</dbReference>
<dbReference type="InterPro" id="IPR041118">
    <property type="entry name" value="Rx_N"/>
</dbReference>
<keyword evidence="2" id="KW-0547">Nucleotide-binding</keyword>
<dbReference type="Pfam" id="PF18052">
    <property type="entry name" value="Rx_N"/>
    <property type="match status" value="1"/>
</dbReference>
<dbReference type="InterPro" id="IPR036388">
    <property type="entry name" value="WH-like_DNA-bd_sf"/>
</dbReference>
<dbReference type="Gene3D" id="1.10.8.430">
    <property type="entry name" value="Helical domain of apoptotic protease-activating factors"/>
    <property type="match status" value="1"/>
</dbReference>
<evidence type="ECO:0000313" key="8">
    <source>
        <dbReference type="EMBL" id="KAB1211947.1"/>
    </source>
</evidence>
<evidence type="ECO:0000256" key="1">
    <source>
        <dbReference type="ARBA" id="ARBA00022737"/>
    </source>
</evidence>
<dbReference type="PRINTS" id="PR00364">
    <property type="entry name" value="DISEASERSIST"/>
</dbReference>
<sequence>MAEIATVFLSPFLQAFFEKVASREFVDFFRRRKLDDGLLKKMKIALLSVHRVLEDAEEKQVKSPTVKTWLDELKDAVFDAEDVLDEIDTEALRSKLDAENQTTASKVRKSISTSLHPFAKEIEPKIKKVLARLDDLVKQKEVIGLKEGVGEKSSERLPTTSLYDEPSIFGRIDEKEAIIKSLLLDEESVGGLCVITIVGMGGIGKTTLAQLVYNDDRVKEHFDLKAWVCVSNEFDVLKITKRILEKLGSSTPGGDRNDPDCLQVALKENIMGKKYLIVLDDVWNENPVVWEALTNPLRYGAQGSRIIATTRGIHVASVMRSTITYPLKQLPKEDCWSLFAKHAFRDDELGAYPELEEIGREIVKKCDGLPLAAKTIGSLLWSKLDINEWEKILKSELWDSQTDQVNSALRLSYQCLPSHLKPCFAYCSIFPQDQLIEKEELILLWMAEGFLQQSKDMTLEQVGDNYFRDLVARSLFQHNSSQNEFFRLFSSSSICSIEYLRLLKPHFVPSEILFEMHDLVNDLARLVSRPFVFRLEGENYDEIENKLATFQLTRKALMMLRSLSCFTRLRVCAHSSH</sequence>
<dbReference type="FunFam" id="3.40.50.300:FF:001091">
    <property type="entry name" value="Probable disease resistance protein At1g61300"/>
    <property type="match status" value="1"/>
</dbReference>
<evidence type="ECO:0000256" key="4">
    <source>
        <dbReference type="ARBA" id="ARBA00022840"/>
    </source>
</evidence>
<proteinExistence type="predicted"/>
<keyword evidence="3" id="KW-0611">Plant defense</keyword>
<organism evidence="8 9">
    <name type="scientific">Morella rubra</name>
    <name type="common">Chinese bayberry</name>
    <dbReference type="NCBI Taxonomy" id="262757"/>
    <lineage>
        <taxon>Eukaryota</taxon>
        <taxon>Viridiplantae</taxon>
        <taxon>Streptophyta</taxon>
        <taxon>Embryophyta</taxon>
        <taxon>Tracheophyta</taxon>
        <taxon>Spermatophyta</taxon>
        <taxon>Magnoliopsida</taxon>
        <taxon>eudicotyledons</taxon>
        <taxon>Gunneridae</taxon>
        <taxon>Pentapetalae</taxon>
        <taxon>rosids</taxon>
        <taxon>fabids</taxon>
        <taxon>Fagales</taxon>
        <taxon>Myricaceae</taxon>
        <taxon>Morella</taxon>
    </lineage>
</organism>
<dbReference type="AlphaFoldDB" id="A0A6A1VJ32"/>
<dbReference type="InterPro" id="IPR058922">
    <property type="entry name" value="WHD_DRP"/>
</dbReference>
<keyword evidence="9" id="KW-1185">Reference proteome</keyword>
<evidence type="ECO:0000259" key="7">
    <source>
        <dbReference type="Pfam" id="PF23559"/>
    </source>
</evidence>
<keyword evidence="1" id="KW-0677">Repeat</keyword>
<dbReference type="Proteomes" id="UP000516437">
    <property type="component" value="Chromosome 5"/>
</dbReference>
<keyword evidence="4" id="KW-0067">ATP-binding</keyword>
<dbReference type="Pfam" id="PF00931">
    <property type="entry name" value="NB-ARC"/>
    <property type="match status" value="1"/>
</dbReference>
<evidence type="ECO:0000259" key="6">
    <source>
        <dbReference type="Pfam" id="PF18052"/>
    </source>
</evidence>
<dbReference type="PANTHER" id="PTHR36766:SF40">
    <property type="entry name" value="DISEASE RESISTANCE PROTEIN RGA3"/>
    <property type="match status" value="1"/>
</dbReference>
<dbReference type="SUPFAM" id="SSF52540">
    <property type="entry name" value="P-loop containing nucleoside triphosphate hydrolases"/>
    <property type="match status" value="1"/>
</dbReference>
<dbReference type="GO" id="GO:0043531">
    <property type="term" value="F:ADP binding"/>
    <property type="evidence" value="ECO:0007669"/>
    <property type="project" value="InterPro"/>
</dbReference>
<evidence type="ECO:0000256" key="2">
    <source>
        <dbReference type="ARBA" id="ARBA00022741"/>
    </source>
</evidence>
<dbReference type="PANTHER" id="PTHR36766">
    <property type="entry name" value="PLANT BROAD-SPECTRUM MILDEW RESISTANCE PROTEIN RPW8"/>
    <property type="match status" value="1"/>
</dbReference>
<feature type="domain" description="Disease resistance protein winged helix" evidence="7">
    <location>
        <begin position="429"/>
        <end position="482"/>
    </location>
</feature>
<dbReference type="FunFam" id="1.10.10.10:FF:000322">
    <property type="entry name" value="Probable disease resistance protein At1g63360"/>
    <property type="match status" value="1"/>
</dbReference>
<evidence type="ECO:0000256" key="3">
    <source>
        <dbReference type="ARBA" id="ARBA00022821"/>
    </source>
</evidence>
<feature type="domain" description="NB-ARC" evidence="5">
    <location>
        <begin position="174"/>
        <end position="346"/>
    </location>
</feature>
<name>A0A6A1VJ32_9ROSI</name>
<reference evidence="8 9" key="1">
    <citation type="journal article" date="2019" name="Plant Biotechnol. J.">
        <title>The red bayberry genome and genetic basis of sex determination.</title>
        <authorList>
            <person name="Jia H.M."/>
            <person name="Jia H.J."/>
            <person name="Cai Q.L."/>
            <person name="Wang Y."/>
            <person name="Zhao H.B."/>
            <person name="Yang W.F."/>
            <person name="Wang G.Y."/>
            <person name="Li Y.H."/>
            <person name="Zhan D.L."/>
            <person name="Shen Y.T."/>
            <person name="Niu Q.F."/>
            <person name="Chang L."/>
            <person name="Qiu J."/>
            <person name="Zhao L."/>
            <person name="Xie H.B."/>
            <person name="Fu W.Y."/>
            <person name="Jin J."/>
            <person name="Li X.W."/>
            <person name="Jiao Y."/>
            <person name="Zhou C.C."/>
            <person name="Tu T."/>
            <person name="Chai C.Y."/>
            <person name="Gao J.L."/>
            <person name="Fan L.J."/>
            <person name="van de Weg E."/>
            <person name="Wang J.Y."/>
            <person name="Gao Z.S."/>
        </authorList>
    </citation>
    <scope>NUCLEOTIDE SEQUENCE [LARGE SCALE GENOMIC DNA]</scope>
    <source>
        <tissue evidence="8">Leaves</tissue>
    </source>
</reference>
<accession>A0A6A1VJ32</accession>
<dbReference type="InterPro" id="IPR027417">
    <property type="entry name" value="P-loop_NTPase"/>
</dbReference>